<dbReference type="GO" id="GO:0016491">
    <property type="term" value="F:oxidoreductase activity"/>
    <property type="evidence" value="ECO:0007669"/>
    <property type="project" value="InterPro"/>
</dbReference>
<evidence type="ECO:0000313" key="3">
    <source>
        <dbReference type="EMBL" id="KAG8534808.1"/>
    </source>
</evidence>
<feature type="non-terminal residue" evidence="3">
    <location>
        <position position="91"/>
    </location>
</feature>
<name>A0AAV6YLU6_ENGPU</name>
<dbReference type="PANTHER" id="PTHR11732">
    <property type="entry name" value="ALDO/KETO REDUCTASE"/>
    <property type="match status" value="1"/>
</dbReference>
<dbReference type="InterPro" id="IPR018170">
    <property type="entry name" value="Aldo/ket_reductase_CS"/>
</dbReference>
<dbReference type="Pfam" id="PF00248">
    <property type="entry name" value="Aldo_ket_red"/>
    <property type="match status" value="1"/>
</dbReference>
<dbReference type="EMBL" id="WNYA01090112">
    <property type="protein sequence ID" value="KAG8534808.1"/>
    <property type="molecule type" value="Genomic_DNA"/>
</dbReference>
<dbReference type="InterPro" id="IPR020471">
    <property type="entry name" value="AKR"/>
</dbReference>
<comment type="caution">
    <text evidence="3">The sequence shown here is derived from an EMBL/GenBank/DDBJ whole genome shotgun (WGS) entry which is preliminary data.</text>
</comment>
<evidence type="ECO:0000313" key="4">
    <source>
        <dbReference type="Proteomes" id="UP000824782"/>
    </source>
</evidence>
<dbReference type="AlphaFoldDB" id="A0AAV6YLU6"/>
<dbReference type="InterPro" id="IPR023210">
    <property type="entry name" value="NADP_OxRdtase_dom"/>
</dbReference>
<dbReference type="SUPFAM" id="SSF51430">
    <property type="entry name" value="NAD(P)-linked oxidoreductase"/>
    <property type="match status" value="1"/>
</dbReference>
<evidence type="ECO:0000256" key="1">
    <source>
        <dbReference type="ARBA" id="ARBA00007905"/>
    </source>
</evidence>
<dbReference type="PRINTS" id="PR00069">
    <property type="entry name" value="ALDKETRDTASE"/>
</dbReference>
<feature type="domain" description="NADP-dependent oxidoreductase" evidence="2">
    <location>
        <begin position="2"/>
        <end position="87"/>
    </location>
</feature>
<proteinExistence type="inferred from homology"/>
<protein>
    <recommendedName>
        <fullName evidence="2">NADP-dependent oxidoreductase domain-containing protein</fullName>
    </recommendedName>
</protein>
<dbReference type="Proteomes" id="UP000824782">
    <property type="component" value="Unassembled WGS sequence"/>
</dbReference>
<sequence length="91" mass="10443">MAEEATKEAIDAGYRHIDSAYLYGNEVEVGRAIKEKIADGTVRREDLFYTGKLWSTFHTPDLVRPALEKSLKDVQLDYLNLFLIHVPVDFK</sequence>
<evidence type="ECO:0000259" key="2">
    <source>
        <dbReference type="Pfam" id="PF00248"/>
    </source>
</evidence>
<organism evidence="3 4">
    <name type="scientific">Engystomops pustulosus</name>
    <name type="common">Tungara frog</name>
    <name type="synonym">Physalaemus pustulosus</name>
    <dbReference type="NCBI Taxonomy" id="76066"/>
    <lineage>
        <taxon>Eukaryota</taxon>
        <taxon>Metazoa</taxon>
        <taxon>Chordata</taxon>
        <taxon>Craniata</taxon>
        <taxon>Vertebrata</taxon>
        <taxon>Euteleostomi</taxon>
        <taxon>Amphibia</taxon>
        <taxon>Batrachia</taxon>
        <taxon>Anura</taxon>
        <taxon>Neobatrachia</taxon>
        <taxon>Hyloidea</taxon>
        <taxon>Leptodactylidae</taxon>
        <taxon>Leiuperinae</taxon>
        <taxon>Engystomops</taxon>
    </lineage>
</organism>
<dbReference type="InterPro" id="IPR036812">
    <property type="entry name" value="NAD(P)_OxRdtase_dom_sf"/>
</dbReference>
<reference evidence="3" key="1">
    <citation type="thesis" date="2020" institute="ProQuest LLC" country="789 East Eisenhower Parkway, Ann Arbor, MI, USA">
        <title>Comparative Genomics and Chromosome Evolution.</title>
        <authorList>
            <person name="Mudd A.B."/>
        </authorList>
    </citation>
    <scope>NUCLEOTIDE SEQUENCE</scope>
    <source>
        <strain evidence="3">237g6f4</strain>
        <tissue evidence="3">Blood</tissue>
    </source>
</reference>
<gene>
    <name evidence="3" type="ORF">GDO81_018487</name>
</gene>
<keyword evidence="4" id="KW-1185">Reference proteome</keyword>
<dbReference type="Gene3D" id="3.20.20.100">
    <property type="entry name" value="NADP-dependent oxidoreductase domain"/>
    <property type="match status" value="1"/>
</dbReference>
<comment type="similarity">
    <text evidence="1">Belongs to the aldo/keto reductase family.</text>
</comment>
<accession>A0AAV6YLU6</accession>
<dbReference type="PROSITE" id="PS00798">
    <property type="entry name" value="ALDOKETO_REDUCTASE_1"/>
    <property type="match status" value="1"/>
</dbReference>